<organism evidence="1">
    <name type="scientific">bioreactor metagenome</name>
    <dbReference type="NCBI Taxonomy" id="1076179"/>
    <lineage>
        <taxon>unclassified sequences</taxon>
        <taxon>metagenomes</taxon>
        <taxon>ecological metagenomes</taxon>
    </lineage>
</organism>
<dbReference type="AlphaFoldDB" id="A0A645DQC4"/>
<reference evidence="1" key="1">
    <citation type="submission" date="2019-08" db="EMBL/GenBank/DDBJ databases">
        <authorList>
            <person name="Kucharzyk K."/>
            <person name="Murdoch R.W."/>
            <person name="Higgins S."/>
            <person name="Loffler F."/>
        </authorList>
    </citation>
    <scope>NUCLEOTIDE SEQUENCE</scope>
</reference>
<name>A0A645DQC4_9ZZZZ</name>
<evidence type="ECO:0000313" key="1">
    <source>
        <dbReference type="EMBL" id="MPM91449.1"/>
    </source>
</evidence>
<proteinExistence type="predicted"/>
<comment type="caution">
    <text evidence="1">The sequence shown here is derived from an EMBL/GenBank/DDBJ whole genome shotgun (WGS) entry which is preliminary data.</text>
</comment>
<dbReference type="EMBL" id="VSSQ01038502">
    <property type="protein sequence ID" value="MPM91449.1"/>
    <property type="molecule type" value="Genomic_DNA"/>
</dbReference>
<sequence length="104" mass="11947">MPSHGLCERLRQARFTRAADSLKDVKLAHGQPGNKQLNVFEAEMQYRAFLRLSDPVLQFNREFFQIRNILLRQAQLLGLAILDPIGSGCGIHPCHLRERLLRLL</sequence>
<protein>
    <submittedName>
        <fullName evidence="1">Uncharacterized protein</fullName>
    </submittedName>
</protein>
<gene>
    <name evidence="1" type="ORF">SDC9_138578</name>
</gene>
<accession>A0A645DQC4</accession>